<dbReference type="EMBL" id="JARPMG010000003">
    <property type="protein sequence ID" value="KAJ8101694.1"/>
    <property type="molecule type" value="Genomic_DNA"/>
</dbReference>
<proteinExistence type="predicted"/>
<protein>
    <submittedName>
        <fullName evidence="1">Uncharacterized protein</fullName>
    </submittedName>
</protein>
<dbReference type="Proteomes" id="UP001217417">
    <property type="component" value="Unassembled WGS sequence"/>
</dbReference>
<dbReference type="GeneID" id="80882087"/>
<evidence type="ECO:0000313" key="1">
    <source>
        <dbReference type="EMBL" id="KAJ8101694.1"/>
    </source>
</evidence>
<reference evidence="1" key="1">
    <citation type="submission" date="2023-03" db="EMBL/GenBank/DDBJ databases">
        <title>Near-Complete genome sequence of Lipomyces tetrasporous NRRL Y-64009, an oleaginous yeast capable of growing on lignocellulosic hydrolysates.</title>
        <authorList>
            <consortium name="Lawrence Berkeley National Laboratory"/>
            <person name="Jagtap S.S."/>
            <person name="Liu J.-J."/>
            <person name="Walukiewicz H.E."/>
            <person name="Pangilinan J."/>
            <person name="Lipzen A."/>
            <person name="Ahrendt S."/>
            <person name="Koriabine M."/>
            <person name="Cobaugh K."/>
            <person name="Salamov A."/>
            <person name="Yoshinaga Y."/>
            <person name="Ng V."/>
            <person name="Daum C."/>
            <person name="Grigoriev I.V."/>
            <person name="Slininger P.J."/>
            <person name="Dien B.S."/>
            <person name="Jin Y.-S."/>
            <person name="Rao C.V."/>
        </authorList>
    </citation>
    <scope>NUCLEOTIDE SEQUENCE</scope>
    <source>
        <strain evidence="1">NRRL Y-64009</strain>
    </source>
</reference>
<sequence>MLWSEIHDPFLASNSDSIQNLDVLAMLDCCYAGSAVRAGGKRSVQLLPSCDERHTVRSRIQVVTFTQCLAAYTLKNPGTVSVNIESFFGELQRSKPPKAPDAVHKIIANARYLH</sequence>
<evidence type="ECO:0000313" key="2">
    <source>
        <dbReference type="Proteomes" id="UP001217417"/>
    </source>
</evidence>
<keyword evidence="2" id="KW-1185">Reference proteome</keyword>
<organism evidence="1 2">
    <name type="scientific">Lipomyces tetrasporus</name>
    <dbReference type="NCBI Taxonomy" id="54092"/>
    <lineage>
        <taxon>Eukaryota</taxon>
        <taxon>Fungi</taxon>
        <taxon>Dikarya</taxon>
        <taxon>Ascomycota</taxon>
        <taxon>Saccharomycotina</taxon>
        <taxon>Lipomycetes</taxon>
        <taxon>Lipomycetales</taxon>
        <taxon>Lipomycetaceae</taxon>
        <taxon>Lipomyces</taxon>
    </lineage>
</organism>
<dbReference type="RefSeq" id="XP_056045144.1">
    <property type="nucleotide sequence ID" value="XM_056186921.1"/>
</dbReference>
<comment type="caution">
    <text evidence="1">The sequence shown here is derived from an EMBL/GenBank/DDBJ whole genome shotgun (WGS) entry which is preliminary data.</text>
</comment>
<name>A0AAD7VUD1_9ASCO</name>
<dbReference type="AlphaFoldDB" id="A0AAD7VUD1"/>
<gene>
    <name evidence="1" type="ORF">POJ06DRAFT_247642</name>
</gene>
<accession>A0AAD7VUD1</accession>